<evidence type="ECO:0000256" key="1">
    <source>
        <dbReference type="SAM" id="MobiDB-lite"/>
    </source>
</evidence>
<dbReference type="PATRIC" id="fig|1526658.3.peg.1409"/>
<protein>
    <submittedName>
        <fullName evidence="2">Uncharacterized protein</fullName>
    </submittedName>
</protein>
<organism evidence="2 3">
    <name type="scientific">Bosea vaviloviae</name>
    <dbReference type="NCBI Taxonomy" id="1526658"/>
    <lineage>
        <taxon>Bacteria</taxon>
        <taxon>Pseudomonadati</taxon>
        <taxon>Pseudomonadota</taxon>
        <taxon>Alphaproteobacteria</taxon>
        <taxon>Hyphomicrobiales</taxon>
        <taxon>Boseaceae</taxon>
        <taxon>Bosea</taxon>
    </lineage>
</organism>
<evidence type="ECO:0000313" key="3">
    <source>
        <dbReference type="Proteomes" id="UP000037822"/>
    </source>
</evidence>
<dbReference type="Proteomes" id="UP000037822">
    <property type="component" value="Unassembled WGS sequence"/>
</dbReference>
<gene>
    <name evidence="2" type="ORF">AE618_18940</name>
</gene>
<comment type="caution">
    <text evidence="2">The sequence shown here is derived from an EMBL/GenBank/DDBJ whole genome shotgun (WGS) entry which is preliminary data.</text>
</comment>
<name>A0A0N0MAA0_9HYPH</name>
<feature type="region of interest" description="Disordered" evidence="1">
    <location>
        <begin position="102"/>
        <end position="131"/>
    </location>
</feature>
<feature type="compositionally biased region" description="Polar residues" evidence="1">
    <location>
        <begin position="110"/>
        <end position="120"/>
    </location>
</feature>
<keyword evidence="3" id="KW-1185">Reference proteome</keyword>
<dbReference type="AlphaFoldDB" id="A0A0N0MAA0"/>
<accession>A0A0N0MAA0</accession>
<evidence type="ECO:0000313" key="2">
    <source>
        <dbReference type="EMBL" id="KPH79367.1"/>
    </source>
</evidence>
<reference evidence="2 3" key="1">
    <citation type="submission" date="2015-07" db="EMBL/GenBank/DDBJ databases">
        <title>Whole genome sequencing of Bosea vaviloviae isolated from cave pool.</title>
        <authorList>
            <person name="Tan N.E.H."/>
            <person name="Lee Y.P."/>
            <person name="Gan H.M."/>
            <person name="Barton H."/>
            <person name="Savka M.A."/>
        </authorList>
    </citation>
    <scope>NUCLEOTIDE SEQUENCE [LARGE SCALE GENOMIC DNA]</scope>
    <source>
        <strain evidence="2 3">SD260</strain>
    </source>
</reference>
<sequence length="595" mass="62041">MLLTGFALACPAAAADFEIDALNLNVGPLVVSASKVAVKGSPLDRAAFMALADGGSDSAAARLKQLNAAEITAAELVYEFTFGAEKQVTRYRDVRLGDIREGRIGRGETPSGTFESSGGTYPSKGVIGQSNGENIDLRQMARVFTERAAPGSNEPMTVIVGRFEQASQSFDMGTIGKMSMGRSSMRDVSAKVGATPLSEVLGEIADKARALEKSGAAPKDKPDAAEIETSKRVGLSVLSLFDSVDLGSGEMRDFTLSGIVPPDVEQPKSGAAPQRIEVKISRIANGDFAPGKSGYVVEGLQFAGGGAKGLIDSISYSGYSFSSMVKALQEDLAKPLANLDAIEWRRYVPTIGTIRLTGLSVDAPPMLPSSEPIKIALGTFELKAGEQLNGIPTSLALTIDKLVAPITEGAGNPAARDMIAMGIRSLDLSAKLDLAWDAVRNELAIRQIAFGGEGLARFNLSGTLGNVTKDLFASDIALAQVAALGATARGLNARLENFGLVEKLIANEARKAGRKPEELRQQFAMIASLGLASILGPSDAAKTLTAAVARFAAKPGTLTVEASAKSASGLGLADVIAITDPTEILDKIDLKAQAQ</sequence>
<proteinExistence type="predicted"/>
<dbReference type="EMBL" id="LGSZ01000050">
    <property type="protein sequence ID" value="KPH79367.1"/>
    <property type="molecule type" value="Genomic_DNA"/>
</dbReference>